<dbReference type="InterPro" id="IPR029471">
    <property type="entry name" value="HNH_5"/>
</dbReference>
<gene>
    <name evidence="2" type="ORF">NBRC3257_2342</name>
</gene>
<evidence type="ECO:0000259" key="1">
    <source>
        <dbReference type="SMART" id="SM00507"/>
    </source>
</evidence>
<dbReference type="Proteomes" id="UP000018209">
    <property type="component" value="Unassembled WGS sequence"/>
</dbReference>
<feature type="domain" description="HNH nuclease" evidence="1">
    <location>
        <begin position="121"/>
        <end position="174"/>
    </location>
</feature>
<dbReference type="Gene3D" id="1.10.30.50">
    <property type="match status" value="1"/>
</dbReference>
<dbReference type="InterPro" id="IPR003615">
    <property type="entry name" value="HNH_nuc"/>
</dbReference>
<dbReference type="EMBL" id="BASM01000028">
    <property type="protein sequence ID" value="GAD27343.1"/>
    <property type="molecule type" value="Genomic_DNA"/>
</dbReference>
<proteinExistence type="predicted"/>
<name>A0ABQ0IYR1_GLUTH</name>
<sequence>MKFTEIVVSKKPTTHVYRRLSYRFLRRSFPHVPSSQKGMRVVPVSSQHFPALVLNADFRPLSYFPLSLWSWQEAVKAVFLDRVSVLSEYEDGVVHSPSMTMRLPSVIALKDYIPSARKPAFTRFNVFLRDNFSCQYCHDRLPTHELTFDHVIPRAKGGKTTWQNVVTACSPCNLLKGSRLPKEIGMYPHRKPDQPSSRLLQENGRTFPPHYLHESWRDYLYWNTELET</sequence>
<dbReference type="InterPro" id="IPR052892">
    <property type="entry name" value="NA-targeting_endonuclease"/>
</dbReference>
<dbReference type="CDD" id="cd00085">
    <property type="entry name" value="HNHc"/>
    <property type="match status" value="1"/>
</dbReference>
<evidence type="ECO:0000313" key="3">
    <source>
        <dbReference type="Proteomes" id="UP000018209"/>
    </source>
</evidence>
<accession>A0ABQ0IYR1</accession>
<organism evidence="2 3">
    <name type="scientific">Gluconobacter thailandicus NBRC 3257</name>
    <dbReference type="NCBI Taxonomy" id="1381097"/>
    <lineage>
        <taxon>Bacteria</taxon>
        <taxon>Pseudomonadati</taxon>
        <taxon>Pseudomonadota</taxon>
        <taxon>Alphaproteobacteria</taxon>
        <taxon>Acetobacterales</taxon>
        <taxon>Acetobacteraceae</taxon>
        <taxon>Gluconobacter</taxon>
    </lineage>
</organism>
<protein>
    <submittedName>
        <fullName evidence="2">5-methylcytosine-specific restriction protein</fullName>
    </submittedName>
</protein>
<dbReference type="PANTHER" id="PTHR33877:SF2">
    <property type="entry name" value="OS07G0170200 PROTEIN"/>
    <property type="match status" value="1"/>
</dbReference>
<reference evidence="2 3" key="1">
    <citation type="submission" date="2013-08" db="EMBL/GenBank/DDBJ databases">
        <title>Gluconobacter thailandicus NBRC 3257 whole genome sequence.</title>
        <authorList>
            <person name="Matsutani M."/>
            <person name="Yakushi T."/>
            <person name="Matsushita K."/>
        </authorList>
    </citation>
    <scope>NUCLEOTIDE SEQUENCE [LARGE SCALE GENOMIC DNA]</scope>
    <source>
        <strain evidence="2 3">NBRC 3257</strain>
    </source>
</reference>
<evidence type="ECO:0000313" key="2">
    <source>
        <dbReference type="EMBL" id="GAD27343.1"/>
    </source>
</evidence>
<dbReference type="SMART" id="SM00507">
    <property type="entry name" value="HNHc"/>
    <property type="match status" value="1"/>
</dbReference>
<dbReference type="PANTHER" id="PTHR33877">
    <property type="entry name" value="SLL1193 PROTEIN"/>
    <property type="match status" value="1"/>
</dbReference>
<keyword evidence="3" id="KW-1185">Reference proteome</keyword>
<comment type="caution">
    <text evidence="2">The sequence shown here is derived from an EMBL/GenBank/DDBJ whole genome shotgun (WGS) entry which is preliminary data.</text>
</comment>
<dbReference type="Pfam" id="PF14279">
    <property type="entry name" value="HNH_5"/>
    <property type="match status" value="1"/>
</dbReference>